<feature type="repeat" description="TPR" evidence="3">
    <location>
        <begin position="982"/>
        <end position="1015"/>
    </location>
</feature>
<dbReference type="Pfam" id="PF13432">
    <property type="entry name" value="TPR_16"/>
    <property type="match status" value="3"/>
</dbReference>
<dbReference type="GO" id="GO:0006401">
    <property type="term" value="P:RNA catabolic process"/>
    <property type="evidence" value="ECO:0007669"/>
    <property type="project" value="InterPro"/>
</dbReference>
<dbReference type="Gene3D" id="1.25.40.10">
    <property type="entry name" value="Tetratricopeptide repeat domain"/>
    <property type="match status" value="6"/>
</dbReference>
<evidence type="ECO:0000256" key="3">
    <source>
        <dbReference type="PROSITE-ProRule" id="PRU00339"/>
    </source>
</evidence>
<dbReference type="InterPro" id="IPR019734">
    <property type="entry name" value="TPR_rpt"/>
</dbReference>
<dbReference type="InterPro" id="IPR039226">
    <property type="entry name" value="Ski3/TTC37"/>
</dbReference>
<accession>A0A0C3S9H5</accession>
<dbReference type="Proteomes" id="UP000053257">
    <property type="component" value="Unassembled WGS sequence"/>
</dbReference>
<feature type="repeat" description="TPR" evidence="3">
    <location>
        <begin position="732"/>
        <end position="765"/>
    </location>
</feature>
<feature type="repeat" description="TPR" evidence="3">
    <location>
        <begin position="39"/>
        <end position="72"/>
    </location>
</feature>
<dbReference type="Pfam" id="PF14559">
    <property type="entry name" value="TPR_19"/>
    <property type="match status" value="1"/>
</dbReference>
<keyword evidence="1" id="KW-0677">Repeat</keyword>
<dbReference type="OrthoDB" id="421075at2759"/>
<evidence type="ECO:0008006" key="6">
    <source>
        <dbReference type="Google" id="ProtNLM"/>
    </source>
</evidence>
<dbReference type="Pfam" id="PF18833">
    <property type="entry name" value="TPR_22"/>
    <property type="match status" value="1"/>
</dbReference>
<feature type="repeat" description="TPR" evidence="3">
    <location>
        <begin position="461"/>
        <end position="494"/>
    </location>
</feature>
<feature type="repeat" description="TPR" evidence="3">
    <location>
        <begin position="1185"/>
        <end position="1218"/>
    </location>
</feature>
<dbReference type="GO" id="GO:0055087">
    <property type="term" value="C:Ski complex"/>
    <property type="evidence" value="ECO:0007669"/>
    <property type="project" value="InterPro"/>
</dbReference>
<dbReference type="HOGENOM" id="CLU_001688_1_0_1"/>
<dbReference type="PROSITE" id="PS50005">
    <property type="entry name" value="TPR"/>
    <property type="match status" value="7"/>
</dbReference>
<dbReference type="SMART" id="SM00028">
    <property type="entry name" value="TPR"/>
    <property type="match status" value="12"/>
</dbReference>
<reference evidence="4 5" key="1">
    <citation type="journal article" date="2014" name="PLoS Genet.">
        <title>Analysis of the Phlebiopsis gigantea genome, transcriptome and secretome provides insight into its pioneer colonization strategies of wood.</title>
        <authorList>
            <person name="Hori C."/>
            <person name="Ishida T."/>
            <person name="Igarashi K."/>
            <person name="Samejima M."/>
            <person name="Suzuki H."/>
            <person name="Master E."/>
            <person name="Ferreira P."/>
            <person name="Ruiz-Duenas F.J."/>
            <person name="Held B."/>
            <person name="Canessa P."/>
            <person name="Larrondo L.F."/>
            <person name="Schmoll M."/>
            <person name="Druzhinina I.S."/>
            <person name="Kubicek C.P."/>
            <person name="Gaskell J.A."/>
            <person name="Kersten P."/>
            <person name="St John F."/>
            <person name="Glasner J."/>
            <person name="Sabat G."/>
            <person name="Splinter BonDurant S."/>
            <person name="Syed K."/>
            <person name="Yadav J."/>
            <person name="Mgbeahuruike A.C."/>
            <person name="Kovalchuk A."/>
            <person name="Asiegbu F.O."/>
            <person name="Lackner G."/>
            <person name="Hoffmeister D."/>
            <person name="Rencoret J."/>
            <person name="Gutierrez A."/>
            <person name="Sun H."/>
            <person name="Lindquist E."/>
            <person name="Barry K."/>
            <person name="Riley R."/>
            <person name="Grigoriev I.V."/>
            <person name="Henrissat B."/>
            <person name="Kues U."/>
            <person name="Berka R.M."/>
            <person name="Martinez A.T."/>
            <person name="Covert S.F."/>
            <person name="Blanchette R.A."/>
            <person name="Cullen D."/>
        </authorList>
    </citation>
    <scope>NUCLEOTIDE SEQUENCE [LARGE SCALE GENOMIC DNA]</scope>
    <source>
        <strain evidence="4 5">11061_1 CR5-6</strain>
    </source>
</reference>
<feature type="repeat" description="TPR" evidence="3">
    <location>
        <begin position="698"/>
        <end position="731"/>
    </location>
</feature>
<dbReference type="PANTHER" id="PTHR15704">
    <property type="entry name" value="SUPERKILLER 3 PROTEIN-RELATED"/>
    <property type="match status" value="1"/>
</dbReference>
<evidence type="ECO:0000256" key="1">
    <source>
        <dbReference type="ARBA" id="ARBA00022737"/>
    </source>
</evidence>
<proteinExistence type="predicted"/>
<dbReference type="STRING" id="745531.A0A0C3S9H5"/>
<evidence type="ECO:0000313" key="5">
    <source>
        <dbReference type="Proteomes" id="UP000053257"/>
    </source>
</evidence>
<dbReference type="InterPro" id="IPR011990">
    <property type="entry name" value="TPR-like_helical_dom_sf"/>
</dbReference>
<dbReference type="PANTHER" id="PTHR15704:SF7">
    <property type="entry name" value="SUPERKILLER COMPLEX PROTEIN 3"/>
    <property type="match status" value="1"/>
</dbReference>
<evidence type="ECO:0000256" key="2">
    <source>
        <dbReference type="ARBA" id="ARBA00022803"/>
    </source>
</evidence>
<keyword evidence="2 3" id="KW-0802">TPR repeat</keyword>
<dbReference type="EMBL" id="KN840482">
    <property type="protein sequence ID" value="KIP08287.1"/>
    <property type="molecule type" value="Genomic_DNA"/>
</dbReference>
<dbReference type="SUPFAM" id="SSF48452">
    <property type="entry name" value="TPR-like"/>
    <property type="match status" value="5"/>
</dbReference>
<dbReference type="Pfam" id="PF13181">
    <property type="entry name" value="TPR_8"/>
    <property type="match status" value="1"/>
</dbReference>
<feature type="repeat" description="TPR" evidence="3">
    <location>
        <begin position="664"/>
        <end position="697"/>
    </location>
</feature>
<dbReference type="InterPro" id="IPR040962">
    <property type="entry name" value="TPR_22"/>
</dbReference>
<protein>
    <recommendedName>
        <fullName evidence="6">Superkiller protein 3</fullName>
    </recommendedName>
</protein>
<keyword evidence="5" id="KW-1185">Reference proteome</keyword>
<sequence>MSAIVKTKLKAAKEALAKKDFEKLKAITSEALEYDSDNLNATVLLGFALLELGDIEQSEQVYSKAVKASPDQLSPLQGLSKVYETAEKWEQYGETLEKLAHLFAKADNATKCAESLQKLIQLRRERGDPLQVADMLFLVLPGSPFYPTLSTLPPPDTTNPTATTTFVAQSAVHNSLPVIEEVIDIFETHEEATFTREVANRRTRLGAPNPEQIKREVTREIWAKSRLPELYQEVLSHPHASDEIRRQAESKLLKHKLQLLFALPSNAEYTAQKAKLSAEVQDLVAGIVLLGIPNELAWSLYLESKNAKTIDEYDVSSLSQFVRLFPNLPLSRMVSAYFSGRGTSLVTEDEEGNKKPQTFEDDYSSIILDLYSDISSSILGHRLVAETYQSDEDYENVIKVAEDGLEITIRDEKNCAIQLPRVKLAFNVLLATALVHFYPPKHHVRARRILDDVLQEDPDNVSCLMGLGYVQEYAKRWSEASETFARVVQLRPDDLEVGLRAKEELAWSKAQVADPDKGVKDLTNVAAMLDTLDDRDQDQARCWWRLGQCYWALEDPESREGAYRCYITSLKRHATYAPAFTSLGVYYADFCSPPDPNRASKCFQKAFELDPREAEAARRLAEGFAEEREWDLVEIVARRTIDGEGGLEGGSEATVTTRYQPLNAWAWKAVGLVELNRGRYDVAIKAFQVALRTDPNDQLSWLRLGEANTKAARLTPALKALERARELKPDDWICAYFLADVFRQMGQYQQAIDAFREILSTQPAELRVLLTLAQTHLEFGHAQLAASFTARAESSFVDAVNVILAVVDSSPGFRRIAWKTAADALFELSRMANFNDPEPIAVMVEQVLPLVTKRPQDRLSSLLPPQVESGEPSASGCSKTLLEATLHAYSYRSTLGFLDDVAAASGSYDLSVALAFYLRRNPNHAKATEIQKEAIRCMKDAVSWDPLNDRYWHTLGDLYFRTHPKTAQHAYIRALEIDNKSFATWTNLGLFYLYHSDVELANEAFYKAQVLNPDYTLAWIGQGLVAASHQDHKEEYALFAHAITLPATVPYADIAFSKRLFDRLNAGPYHEISLEAFAPAFFVLDRLCRQQPHDAHALHLFGLVCERIGHTELAVARISETIALLEAAYEESEDQQIEGQFAIAHTNMGRLRLSMGDYEGAKESFATVTGLLADSQSKNTPLLVTQAYLGSGLAHYKLGAAEEAVESFELAISTAADDVHLRGQAVVLLSQALWALNEEDGRETVKAQLLQSIGDDPDNLFAINALGAMGILTDDENLVDAALSEIVALPLEQRHQRDPRRDVDYLLMQYALAQGDVARARSVAQKSVLLEPSRPQSRRQLATLELQDHNPTSARAILDGAAIAGSASYDEARQSLGLRAVAAVAADPLSAAMLAQRAVMLTPWNQAHWTACAYSKCSTPERAAVFPRV</sequence>
<gene>
    <name evidence="4" type="ORF">PHLGIDRAFT_385434</name>
</gene>
<organism evidence="4 5">
    <name type="scientific">Phlebiopsis gigantea (strain 11061_1 CR5-6)</name>
    <name type="common">White-rot fungus</name>
    <name type="synonym">Peniophora gigantea</name>
    <dbReference type="NCBI Taxonomy" id="745531"/>
    <lineage>
        <taxon>Eukaryota</taxon>
        <taxon>Fungi</taxon>
        <taxon>Dikarya</taxon>
        <taxon>Basidiomycota</taxon>
        <taxon>Agaricomycotina</taxon>
        <taxon>Agaricomycetes</taxon>
        <taxon>Polyporales</taxon>
        <taxon>Phanerochaetaceae</taxon>
        <taxon>Phlebiopsis</taxon>
    </lineage>
</organism>
<name>A0A0C3S9H5_PHLG1</name>
<evidence type="ECO:0000313" key="4">
    <source>
        <dbReference type="EMBL" id="KIP08287.1"/>
    </source>
</evidence>